<feature type="domain" description="Beta-lactamase-related" evidence="1">
    <location>
        <begin position="24"/>
        <end position="378"/>
    </location>
</feature>
<dbReference type="Pfam" id="PF00144">
    <property type="entry name" value="Beta-lactamase"/>
    <property type="match status" value="1"/>
</dbReference>
<organism evidence="2 3">
    <name type="scientific">Henriciella pelagia</name>
    <dbReference type="NCBI Taxonomy" id="1977912"/>
    <lineage>
        <taxon>Bacteria</taxon>
        <taxon>Pseudomonadati</taxon>
        <taxon>Pseudomonadota</taxon>
        <taxon>Alphaproteobacteria</taxon>
        <taxon>Hyphomonadales</taxon>
        <taxon>Hyphomonadaceae</taxon>
        <taxon>Henriciella</taxon>
    </lineage>
</organism>
<dbReference type="PANTHER" id="PTHR43319">
    <property type="entry name" value="BETA-LACTAMASE-RELATED"/>
    <property type="match status" value="1"/>
</dbReference>
<evidence type="ECO:0000313" key="3">
    <source>
        <dbReference type="Proteomes" id="UP000628854"/>
    </source>
</evidence>
<accession>A0ABQ1JI48</accession>
<dbReference type="EMBL" id="BMKF01000001">
    <property type="protein sequence ID" value="GGB67360.1"/>
    <property type="molecule type" value="Genomic_DNA"/>
</dbReference>
<dbReference type="SUPFAM" id="SSF56601">
    <property type="entry name" value="beta-lactamase/transpeptidase-like"/>
    <property type="match status" value="1"/>
</dbReference>
<gene>
    <name evidence="2" type="ORF">GCM10011503_15190</name>
</gene>
<dbReference type="InterPro" id="IPR052907">
    <property type="entry name" value="Beta-lactamase/esterase"/>
</dbReference>
<dbReference type="PANTHER" id="PTHR43319:SF3">
    <property type="entry name" value="BETA-LACTAMASE-RELATED DOMAIN-CONTAINING PROTEIN"/>
    <property type="match status" value="1"/>
</dbReference>
<reference evidence="3" key="1">
    <citation type="journal article" date="2019" name="Int. J. Syst. Evol. Microbiol.">
        <title>The Global Catalogue of Microorganisms (GCM) 10K type strain sequencing project: providing services to taxonomists for standard genome sequencing and annotation.</title>
        <authorList>
            <consortium name="The Broad Institute Genomics Platform"/>
            <consortium name="The Broad Institute Genome Sequencing Center for Infectious Disease"/>
            <person name="Wu L."/>
            <person name="Ma J."/>
        </authorList>
    </citation>
    <scope>NUCLEOTIDE SEQUENCE [LARGE SCALE GENOMIC DNA]</scope>
    <source>
        <strain evidence="3">CGMCC 1.15928</strain>
    </source>
</reference>
<comment type="caution">
    <text evidence="2">The sequence shown here is derived from an EMBL/GenBank/DDBJ whole genome shotgun (WGS) entry which is preliminary data.</text>
</comment>
<dbReference type="Proteomes" id="UP000628854">
    <property type="component" value="Unassembled WGS sequence"/>
</dbReference>
<keyword evidence="3" id="KW-1185">Reference proteome</keyword>
<protein>
    <submittedName>
        <fullName evidence="2">Esterase</fullName>
    </submittedName>
</protein>
<dbReference type="InterPro" id="IPR012338">
    <property type="entry name" value="Beta-lactam/transpept-like"/>
</dbReference>
<dbReference type="InterPro" id="IPR001466">
    <property type="entry name" value="Beta-lactam-related"/>
</dbReference>
<dbReference type="Gene3D" id="3.40.710.10">
    <property type="entry name" value="DD-peptidase/beta-lactamase superfamily"/>
    <property type="match status" value="1"/>
</dbReference>
<proteinExistence type="predicted"/>
<name>A0ABQ1JI48_9PROT</name>
<dbReference type="RefSeq" id="WP_084394705.1">
    <property type="nucleotide sequence ID" value="NZ_BMKF01000001.1"/>
</dbReference>
<evidence type="ECO:0000259" key="1">
    <source>
        <dbReference type="Pfam" id="PF00144"/>
    </source>
</evidence>
<evidence type="ECO:0000313" key="2">
    <source>
        <dbReference type="EMBL" id="GGB67360.1"/>
    </source>
</evidence>
<sequence length="406" mass="44293">MMDTGERVSGECDPRFEAVKSEFKRNFTERGEIGAAVCVYLDGRKVVDLWGGQADRETGKTWQEDTMAVVFSSTKGLAAMCLHILIDRGIIEVDAPVCKYWPEFAANEKDAITVGMVMSHQAGLPVWQESLPEGALLDWDFSAARLAAEAPVWEPGEQHGYHAVTLGTLEGEIVRRATGMKIGQFLRKEIAEPFGADVWIGLPENEEHRVATAYMDEPNPNSPLFRKFMEEPGWIGAKMMTNSGNDMALEIINSRARHAAEIPAAGGIVTARGLARAYAPLSLDGSLDGQRMVRERMLPLMRTTRSASSCDTILRVPTTFTLGFSKTWGARSLGQGEHVILGEHAFGTPGMGGSIGFADGDARIAFSYIMNFHGPGVGLNDRGQSLVDAVYRAVGYTSSEPGFWVR</sequence>